<name>A0A368MXZ0_9FLAO</name>
<evidence type="ECO:0000313" key="5">
    <source>
        <dbReference type="EMBL" id="RCU43068.1"/>
    </source>
</evidence>
<dbReference type="RefSeq" id="WP_114303655.1">
    <property type="nucleotide sequence ID" value="NZ_QPIE01000004.1"/>
</dbReference>
<keyword evidence="2" id="KW-0732">Signal</keyword>
<dbReference type="PROSITE" id="PS51257">
    <property type="entry name" value="PROKAR_LIPOPROTEIN"/>
    <property type="match status" value="1"/>
</dbReference>
<dbReference type="InterPro" id="IPR036249">
    <property type="entry name" value="Thioredoxin-like_sf"/>
</dbReference>
<dbReference type="EMBL" id="QPIE01000004">
    <property type="protein sequence ID" value="RCU43068.1"/>
    <property type="molecule type" value="Genomic_DNA"/>
</dbReference>
<dbReference type="PANTHER" id="PTHR43601:SF3">
    <property type="entry name" value="THIOREDOXIN, MITOCHONDRIAL"/>
    <property type="match status" value="1"/>
</dbReference>
<dbReference type="InterPro" id="IPR036873">
    <property type="entry name" value="Rhodanese-like_dom_sf"/>
</dbReference>
<dbReference type="InterPro" id="IPR017937">
    <property type="entry name" value="Thioredoxin_CS"/>
</dbReference>
<dbReference type="Gene3D" id="3.40.30.10">
    <property type="entry name" value="Glutaredoxin"/>
    <property type="match status" value="1"/>
</dbReference>
<feature type="domain" description="Thioredoxin" evidence="4">
    <location>
        <begin position="120"/>
        <end position="235"/>
    </location>
</feature>
<dbReference type="PROSITE" id="PS50206">
    <property type="entry name" value="RHODANESE_3"/>
    <property type="match status" value="1"/>
</dbReference>
<dbReference type="CDD" id="cd00158">
    <property type="entry name" value="RHOD"/>
    <property type="match status" value="1"/>
</dbReference>
<proteinExistence type="predicted"/>
<dbReference type="GO" id="GO:0045454">
    <property type="term" value="P:cell redox homeostasis"/>
    <property type="evidence" value="ECO:0007669"/>
    <property type="project" value="TreeGrafter"/>
</dbReference>
<dbReference type="PROSITE" id="PS51352">
    <property type="entry name" value="THIOREDOXIN_2"/>
    <property type="match status" value="1"/>
</dbReference>
<sequence>MYKSIIIALFALVMISCSKAQNTASTTSLSATEFSEKLKKTPNAQVVDVRTLNEYKKGHLQNAVNIDWNADDFAEKAATLDSAKPVFLYCLSGPRSEAAAEKLKEMGYSEIYEMKRGMMEWRSKNLPELKSTAATQGMSLQQYNEELKSDRLVLVDFYADWCAPCKKMEPYLSKIAAEMPEKVKIVRVNADDNTELCKAMNVSALPVLKLYRNNEIIWESLGFVEEAEVRKQLLK</sequence>
<dbReference type="OrthoDB" id="9808735at2"/>
<dbReference type="CDD" id="cd02947">
    <property type="entry name" value="TRX_family"/>
    <property type="match status" value="1"/>
</dbReference>
<accession>A0A368MXZ0</accession>
<dbReference type="Pfam" id="PF00085">
    <property type="entry name" value="Thioredoxin"/>
    <property type="match status" value="1"/>
</dbReference>
<evidence type="ECO:0000259" key="4">
    <source>
        <dbReference type="PROSITE" id="PS51352"/>
    </source>
</evidence>
<reference evidence="5 6" key="1">
    <citation type="submission" date="2018-07" db="EMBL/GenBank/DDBJ databases">
        <title>Chryseobacterium lacus sp. nov., isolated from lake water.</title>
        <authorList>
            <person name="Li C.-M."/>
        </authorList>
    </citation>
    <scope>NUCLEOTIDE SEQUENCE [LARGE SCALE GENOMIC DNA]</scope>
    <source>
        <strain evidence="5 6">YLOS41</strain>
    </source>
</reference>
<evidence type="ECO:0000256" key="1">
    <source>
        <dbReference type="ARBA" id="ARBA00023284"/>
    </source>
</evidence>
<evidence type="ECO:0000313" key="6">
    <source>
        <dbReference type="Proteomes" id="UP000252172"/>
    </source>
</evidence>
<dbReference type="PANTHER" id="PTHR43601">
    <property type="entry name" value="THIOREDOXIN, MITOCHONDRIAL"/>
    <property type="match status" value="1"/>
</dbReference>
<feature type="chain" id="PRO_5016778309" evidence="2">
    <location>
        <begin position="21"/>
        <end position="235"/>
    </location>
</feature>
<keyword evidence="1" id="KW-0676">Redox-active center</keyword>
<dbReference type="SUPFAM" id="SSF52821">
    <property type="entry name" value="Rhodanese/Cell cycle control phosphatase"/>
    <property type="match status" value="1"/>
</dbReference>
<feature type="domain" description="Rhodanese" evidence="3">
    <location>
        <begin position="40"/>
        <end position="130"/>
    </location>
</feature>
<organism evidence="5 6">
    <name type="scientific">Chryseobacterium lacus</name>
    <dbReference type="NCBI Taxonomy" id="2058346"/>
    <lineage>
        <taxon>Bacteria</taxon>
        <taxon>Pseudomonadati</taxon>
        <taxon>Bacteroidota</taxon>
        <taxon>Flavobacteriia</taxon>
        <taxon>Flavobacteriales</taxon>
        <taxon>Weeksellaceae</taxon>
        <taxon>Chryseobacterium group</taxon>
        <taxon>Chryseobacterium</taxon>
    </lineage>
</organism>
<dbReference type="Proteomes" id="UP000252172">
    <property type="component" value="Unassembled WGS sequence"/>
</dbReference>
<dbReference type="SMART" id="SM00450">
    <property type="entry name" value="RHOD"/>
    <property type="match status" value="1"/>
</dbReference>
<evidence type="ECO:0000259" key="3">
    <source>
        <dbReference type="PROSITE" id="PS50206"/>
    </source>
</evidence>
<evidence type="ECO:0000256" key="2">
    <source>
        <dbReference type="SAM" id="SignalP"/>
    </source>
</evidence>
<feature type="signal peptide" evidence="2">
    <location>
        <begin position="1"/>
        <end position="20"/>
    </location>
</feature>
<dbReference type="InterPro" id="IPR013766">
    <property type="entry name" value="Thioredoxin_domain"/>
</dbReference>
<gene>
    <name evidence="5" type="ORF">DQ356_06455</name>
</gene>
<protein>
    <submittedName>
        <fullName evidence="5">Thioredoxin</fullName>
    </submittedName>
</protein>
<dbReference type="AlphaFoldDB" id="A0A368MXZ0"/>
<dbReference type="Pfam" id="PF00581">
    <property type="entry name" value="Rhodanese"/>
    <property type="match status" value="1"/>
</dbReference>
<dbReference type="SUPFAM" id="SSF52833">
    <property type="entry name" value="Thioredoxin-like"/>
    <property type="match status" value="1"/>
</dbReference>
<dbReference type="PRINTS" id="PR00421">
    <property type="entry name" value="THIOREDOXIN"/>
</dbReference>
<dbReference type="Gene3D" id="3.40.250.10">
    <property type="entry name" value="Rhodanese-like domain"/>
    <property type="match status" value="1"/>
</dbReference>
<dbReference type="PROSITE" id="PS00194">
    <property type="entry name" value="THIOREDOXIN_1"/>
    <property type="match status" value="1"/>
</dbReference>
<comment type="caution">
    <text evidence="5">The sequence shown here is derived from an EMBL/GenBank/DDBJ whole genome shotgun (WGS) entry which is preliminary data.</text>
</comment>
<keyword evidence="6" id="KW-1185">Reference proteome</keyword>
<dbReference type="InterPro" id="IPR001763">
    <property type="entry name" value="Rhodanese-like_dom"/>
</dbReference>